<reference evidence="2" key="1">
    <citation type="journal article" date="2020" name="Stud. Mycol.">
        <title>101 Dothideomycetes genomes: a test case for predicting lifestyles and emergence of pathogens.</title>
        <authorList>
            <person name="Haridas S."/>
            <person name="Albert R."/>
            <person name="Binder M."/>
            <person name="Bloem J."/>
            <person name="Labutti K."/>
            <person name="Salamov A."/>
            <person name="Andreopoulos B."/>
            <person name="Baker S."/>
            <person name="Barry K."/>
            <person name="Bills G."/>
            <person name="Bluhm B."/>
            <person name="Cannon C."/>
            <person name="Castanera R."/>
            <person name="Culley D."/>
            <person name="Daum C."/>
            <person name="Ezra D."/>
            <person name="Gonzalez J."/>
            <person name="Henrissat B."/>
            <person name="Kuo A."/>
            <person name="Liang C."/>
            <person name="Lipzen A."/>
            <person name="Lutzoni F."/>
            <person name="Magnuson J."/>
            <person name="Mondo S."/>
            <person name="Nolan M."/>
            <person name="Ohm R."/>
            <person name="Pangilinan J."/>
            <person name="Park H.-J."/>
            <person name="Ramirez L."/>
            <person name="Alfaro M."/>
            <person name="Sun H."/>
            <person name="Tritt A."/>
            <person name="Yoshinaga Y."/>
            <person name="Zwiers L.-H."/>
            <person name="Turgeon B."/>
            <person name="Goodwin S."/>
            <person name="Spatafora J."/>
            <person name="Crous P."/>
            <person name="Grigoriev I."/>
        </authorList>
    </citation>
    <scope>NUCLEOTIDE SEQUENCE</scope>
    <source>
        <strain evidence="2">Tuck. ex Michener</strain>
    </source>
</reference>
<organism evidence="2 3">
    <name type="scientific">Viridothelium virens</name>
    <name type="common">Speckled blister lichen</name>
    <name type="synonym">Trypethelium virens</name>
    <dbReference type="NCBI Taxonomy" id="1048519"/>
    <lineage>
        <taxon>Eukaryota</taxon>
        <taxon>Fungi</taxon>
        <taxon>Dikarya</taxon>
        <taxon>Ascomycota</taxon>
        <taxon>Pezizomycotina</taxon>
        <taxon>Dothideomycetes</taxon>
        <taxon>Dothideomycetes incertae sedis</taxon>
        <taxon>Trypetheliales</taxon>
        <taxon>Trypetheliaceae</taxon>
        <taxon>Viridothelium</taxon>
    </lineage>
</organism>
<dbReference type="Proteomes" id="UP000800092">
    <property type="component" value="Unassembled WGS sequence"/>
</dbReference>
<sequence>MAWVALQTFPLDCRAMYPPCRTDEEGLVLSVTVLSILINITECTFLILMKMQQPTFCDHLNFNKYQPSPTSFPPSSLPGFPCLLIRDVSVLSQFFNQELWCKDLDQISRYLWMMSSQSSANISALHHQRVKGREVILTEDPKLHLIWRYDRIYLKPVPEYLLCPHIWKSVLLNPEALLEDKRDIVCTSALGFLRTYAYLIRHESDLRIAKTRELIPPFVTWHQWCLLRMDLLKIEDSEVSPRYRFGEIRLTRLNFYVKILLRKSHYHRVHQQYGEYFASFYAPILFIFGVVSATLSSMQLVATVEQIDQRWSFLTGLFRGFSITIIVITFLLMCALLILLLVKIVAEWRHALRVRLYQKDKDAWTKPYES</sequence>
<keyword evidence="1" id="KW-0472">Membrane</keyword>
<protein>
    <recommendedName>
        <fullName evidence="4">Subtilisin-like serine protease</fullName>
    </recommendedName>
</protein>
<keyword evidence="3" id="KW-1185">Reference proteome</keyword>
<feature type="transmembrane region" description="Helical" evidence="1">
    <location>
        <begin position="276"/>
        <end position="301"/>
    </location>
</feature>
<evidence type="ECO:0008006" key="4">
    <source>
        <dbReference type="Google" id="ProtNLM"/>
    </source>
</evidence>
<dbReference type="OrthoDB" id="5086500at2759"/>
<dbReference type="EMBL" id="ML991834">
    <property type="protein sequence ID" value="KAF2230875.1"/>
    <property type="molecule type" value="Genomic_DNA"/>
</dbReference>
<proteinExistence type="predicted"/>
<keyword evidence="1" id="KW-1133">Transmembrane helix</keyword>
<dbReference type="PANTHER" id="PTHR34414">
    <property type="entry name" value="HET DOMAIN-CONTAINING PROTEIN-RELATED"/>
    <property type="match status" value="1"/>
</dbReference>
<dbReference type="Pfam" id="PF20246">
    <property type="entry name" value="DUF6601"/>
    <property type="match status" value="1"/>
</dbReference>
<keyword evidence="1" id="KW-0812">Transmembrane</keyword>
<gene>
    <name evidence="2" type="ORF">EV356DRAFT_569960</name>
</gene>
<evidence type="ECO:0000256" key="1">
    <source>
        <dbReference type="SAM" id="Phobius"/>
    </source>
</evidence>
<dbReference type="AlphaFoldDB" id="A0A6A6GYP7"/>
<feature type="transmembrane region" description="Helical" evidence="1">
    <location>
        <begin position="26"/>
        <end position="48"/>
    </location>
</feature>
<dbReference type="InterPro" id="IPR046536">
    <property type="entry name" value="DUF6601"/>
</dbReference>
<evidence type="ECO:0000313" key="3">
    <source>
        <dbReference type="Proteomes" id="UP000800092"/>
    </source>
</evidence>
<evidence type="ECO:0000313" key="2">
    <source>
        <dbReference type="EMBL" id="KAF2230875.1"/>
    </source>
</evidence>
<accession>A0A6A6GYP7</accession>
<dbReference type="PANTHER" id="PTHR34414:SF1">
    <property type="entry name" value="SUBTILISIN-LIKE SERINE PROTEASE"/>
    <property type="match status" value="1"/>
</dbReference>
<feature type="transmembrane region" description="Helical" evidence="1">
    <location>
        <begin position="321"/>
        <end position="346"/>
    </location>
</feature>
<name>A0A6A6GYP7_VIRVR</name>